<name>A0A0H2RFE2_9AGAM</name>
<accession>A0A0H2RFE2</accession>
<evidence type="ECO:0000313" key="1">
    <source>
        <dbReference type="EMBL" id="KLO10509.1"/>
    </source>
</evidence>
<sequence length="165" mass="17930">MLLLDPCFDFQILYISPNEFKFYTISGKFCGRMDLKISRHILRMQSSAPRGASPKCPGGCRVPVRCVCTVEFGYDEVQSTFLSASLGKTPAKQHMFLRPNAKEGGAGNGGGGVEQRAGGGRAAATARTHVVHWCRVFFSGSYCRAGGGSRFEGLLVPITEQLFLE</sequence>
<gene>
    <name evidence="1" type="ORF">SCHPADRAFT_892294</name>
</gene>
<protein>
    <submittedName>
        <fullName evidence="1">Uncharacterized protein</fullName>
    </submittedName>
</protein>
<dbReference type="Proteomes" id="UP000053477">
    <property type="component" value="Unassembled WGS sequence"/>
</dbReference>
<evidence type="ECO:0000313" key="2">
    <source>
        <dbReference type="Proteomes" id="UP000053477"/>
    </source>
</evidence>
<reference evidence="1 2" key="1">
    <citation type="submission" date="2015-04" db="EMBL/GenBank/DDBJ databases">
        <title>Complete genome sequence of Schizopora paradoxa KUC8140, a cosmopolitan wood degrader in East Asia.</title>
        <authorList>
            <consortium name="DOE Joint Genome Institute"/>
            <person name="Min B."/>
            <person name="Park H."/>
            <person name="Jang Y."/>
            <person name="Kim J.-J."/>
            <person name="Kim K.H."/>
            <person name="Pangilinan J."/>
            <person name="Lipzen A."/>
            <person name="Riley R."/>
            <person name="Grigoriev I.V."/>
            <person name="Spatafora J.W."/>
            <person name="Choi I.-G."/>
        </authorList>
    </citation>
    <scope>NUCLEOTIDE SEQUENCE [LARGE SCALE GENOMIC DNA]</scope>
    <source>
        <strain evidence="1 2">KUC8140</strain>
    </source>
</reference>
<keyword evidence="2" id="KW-1185">Reference proteome</keyword>
<dbReference type="AlphaFoldDB" id="A0A0H2RFE2"/>
<dbReference type="InParanoid" id="A0A0H2RFE2"/>
<organism evidence="1 2">
    <name type="scientific">Schizopora paradoxa</name>
    <dbReference type="NCBI Taxonomy" id="27342"/>
    <lineage>
        <taxon>Eukaryota</taxon>
        <taxon>Fungi</taxon>
        <taxon>Dikarya</taxon>
        <taxon>Basidiomycota</taxon>
        <taxon>Agaricomycotina</taxon>
        <taxon>Agaricomycetes</taxon>
        <taxon>Hymenochaetales</taxon>
        <taxon>Schizoporaceae</taxon>
        <taxon>Schizopora</taxon>
    </lineage>
</organism>
<proteinExistence type="predicted"/>
<dbReference type="EMBL" id="KQ086024">
    <property type="protein sequence ID" value="KLO10509.1"/>
    <property type="molecule type" value="Genomic_DNA"/>
</dbReference>